<dbReference type="PANTHER" id="PTHR13693">
    <property type="entry name" value="CLASS II AMINOTRANSFERASE/8-AMINO-7-OXONONANOATE SYNTHASE"/>
    <property type="match status" value="1"/>
</dbReference>
<evidence type="ECO:0000256" key="5">
    <source>
        <dbReference type="RuleBase" id="RU003693"/>
    </source>
</evidence>
<reference evidence="7" key="1">
    <citation type="submission" date="2019-10" db="EMBL/GenBank/DDBJ databases">
        <authorList>
            <consortium name="DOE Joint Genome Institute"/>
            <person name="Kuo A."/>
            <person name="Miyauchi S."/>
            <person name="Kiss E."/>
            <person name="Drula E."/>
            <person name="Kohler A."/>
            <person name="Sanchez-Garcia M."/>
            <person name="Andreopoulos B."/>
            <person name="Barry K.W."/>
            <person name="Bonito G."/>
            <person name="Buee M."/>
            <person name="Carver A."/>
            <person name="Chen C."/>
            <person name="Cichocki N."/>
            <person name="Clum A."/>
            <person name="Culley D."/>
            <person name="Crous P.W."/>
            <person name="Fauchery L."/>
            <person name="Girlanda M."/>
            <person name="Hayes R."/>
            <person name="Keri Z."/>
            <person name="LaButti K."/>
            <person name="Lipzen A."/>
            <person name="Lombard V."/>
            <person name="Magnuson J."/>
            <person name="Maillard F."/>
            <person name="Morin E."/>
            <person name="Murat C."/>
            <person name="Nolan M."/>
            <person name="Ohm R."/>
            <person name="Pangilinan J."/>
            <person name="Pereira M."/>
            <person name="Perotto S."/>
            <person name="Peter M."/>
            <person name="Riley R."/>
            <person name="Sitrit Y."/>
            <person name="Stielow B."/>
            <person name="Szollosi G."/>
            <person name="Zifcakova L."/>
            <person name="Stursova M."/>
            <person name="Spatafora J.W."/>
            <person name="Tedersoo L."/>
            <person name="Vaario L.-M."/>
            <person name="Yamada A."/>
            <person name="Yan M."/>
            <person name="Wang P."/>
            <person name="Xu J."/>
            <person name="Bruns T."/>
            <person name="Baldrian P."/>
            <person name="Vilgalys R."/>
            <person name="Henrissat B."/>
            <person name="Grigoriev I.V."/>
            <person name="Hibbett D."/>
            <person name="Nagy L.G."/>
            <person name="Martin F.M."/>
        </authorList>
    </citation>
    <scope>NUCLEOTIDE SEQUENCE</scope>
    <source>
        <strain evidence="7">Prilba</strain>
    </source>
</reference>
<dbReference type="InterPro" id="IPR015421">
    <property type="entry name" value="PyrdxlP-dep_Trfase_major"/>
</dbReference>
<dbReference type="AlphaFoldDB" id="A0A9P5MPV8"/>
<evidence type="ECO:0000259" key="6">
    <source>
        <dbReference type="Pfam" id="PF00155"/>
    </source>
</evidence>
<comment type="caution">
    <text evidence="7">The sequence shown here is derived from an EMBL/GenBank/DDBJ whole genome shotgun (WGS) entry which is preliminary data.</text>
</comment>
<dbReference type="SUPFAM" id="SSF53383">
    <property type="entry name" value="PLP-dependent transferases"/>
    <property type="match status" value="1"/>
</dbReference>
<dbReference type="GO" id="GO:0030170">
    <property type="term" value="F:pyridoxal phosphate binding"/>
    <property type="evidence" value="ECO:0007669"/>
    <property type="project" value="InterPro"/>
</dbReference>
<dbReference type="Gene3D" id="3.90.1150.10">
    <property type="entry name" value="Aspartate Aminotransferase, domain 1"/>
    <property type="match status" value="1"/>
</dbReference>
<gene>
    <name evidence="7" type="ORF">DFH94DRAFT_781896</name>
</gene>
<dbReference type="GO" id="GO:0016740">
    <property type="term" value="F:transferase activity"/>
    <property type="evidence" value="ECO:0007669"/>
    <property type="project" value="UniProtKB-KW"/>
</dbReference>
<dbReference type="EMBL" id="WHVB01000043">
    <property type="protein sequence ID" value="KAF8466085.1"/>
    <property type="molecule type" value="Genomic_DNA"/>
</dbReference>
<dbReference type="Pfam" id="PF00155">
    <property type="entry name" value="Aminotran_1_2"/>
    <property type="match status" value="1"/>
</dbReference>
<evidence type="ECO:0000256" key="4">
    <source>
        <dbReference type="ARBA" id="ARBA00022898"/>
    </source>
</evidence>
<evidence type="ECO:0000256" key="1">
    <source>
        <dbReference type="ARBA" id="ARBA00001933"/>
    </source>
</evidence>
<organism evidence="7 8">
    <name type="scientific">Russula ochroleuca</name>
    <dbReference type="NCBI Taxonomy" id="152965"/>
    <lineage>
        <taxon>Eukaryota</taxon>
        <taxon>Fungi</taxon>
        <taxon>Dikarya</taxon>
        <taxon>Basidiomycota</taxon>
        <taxon>Agaricomycotina</taxon>
        <taxon>Agaricomycetes</taxon>
        <taxon>Russulales</taxon>
        <taxon>Russulaceae</taxon>
        <taxon>Russula</taxon>
    </lineage>
</organism>
<dbReference type="InterPro" id="IPR015424">
    <property type="entry name" value="PyrdxlP-dep_Trfase"/>
</dbReference>
<dbReference type="PANTHER" id="PTHR13693:SF77">
    <property type="entry name" value="8-AMINO-7-OXONONANOATE SYNTHASE"/>
    <property type="match status" value="1"/>
</dbReference>
<evidence type="ECO:0000256" key="3">
    <source>
        <dbReference type="ARBA" id="ARBA00022679"/>
    </source>
</evidence>
<dbReference type="InterPro" id="IPR050087">
    <property type="entry name" value="AON_synthase_class-II"/>
</dbReference>
<dbReference type="Proteomes" id="UP000759537">
    <property type="component" value="Unassembled WGS sequence"/>
</dbReference>
<evidence type="ECO:0000256" key="2">
    <source>
        <dbReference type="ARBA" id="ARBA00010008"/>
    </source>
</evidence>
<reference evidence="7" key="2">
    <citation type="journal article" date="2020" name="Nat. Commun.">
        <title>Large-scale genome sequencing of mycorrhizal fungi provides insights into the early evolution of symbiotic traits.</title>
        <authorList>
            <person name="Miyauchi S."/>
            <person name="Kiss E."/>
            <person name="Kuo A."/>
            <person name="Drula E."/>
            <person name="Kohler A."/>
            <person name="Sanchez-Garcia M."/>
            <person name="Morin E."/>
            <person name="Andreopoulos B."/>
            <person name="Barry K.W."/>
            <person name="Bonito G."/>
            <person name="Buee M."/>
            <person name="Carver A."/>
            <person name="Chen C."/>
            <person name="Cichocki N."/>
            <person name="Clum A."/>
            <person name="Culley D."/>
            <person name="Crous P.W."/>
            <person name="Fauchery L."/>
            <person name="Girlanda M."/>
            <person name="Hayes R.D."/>
            <person name="Keri Z."/>
            <person name="LaButti K."/>
            <person name="Lipzen A."/>
            <person name="Lombard V."/>
            <person name="Magnuson J."/>
            <person name="Maillard F."/>
            <person name="Murat C."/>
            <person name="Nolan M."/>
            <person name="Ohm R.A."/>
            <person name="Pangilinan J."/>
            <person name="Pereira M.F."/>
            <person name="Perotto S."/>
            <person name="Peter M."/>
            <person name="Pfister S."/>
            <person name="Riley R."/>
            <person name="Sitrit Y."/>
            <person name="Stielow J.B."/>
            <person name="Szollosi G."/>
            <person name="Zifcakova L."/>
            <person name="Stursova M."/>
            <person name="Spatafora J.W."/>
            <person name="Tedersoo L."/>
            <person name="Vaario L.M."/>
            <person name="Yamada A."/>
            <person name="Yan M."/>
            <person name="Wang P."/>
            <person name="Xu J."/>
            <person name="Bruns T."/>
            <person name="Baldrian P."/>
            <person name="Vilgalys R."/>
            <person name="Dunand C."/>
            <person name="Henrissat B."/>
            <person name="Grigoriev I.V."/>
            <person name="Hibbett D."/>
            <person name="Nagy L.G."/>
            <person name="Martin F.M."/>
        </authorList>
    </citation>
    <scope>NUCLEOTIDE SEQUENCE</scope>
    <source>
        <strain evidence="7">Prilba</strain>
    </source>
</reference>
<sequence>MPVSESALAKKLSAALASRNDRYRFPESSLSLAPSTPRAISDVIITAAATTSNPTPQPHVDFASNDFLSLSTSPHLRARVLAALHSAPSILGSGSSRLLVYNHAHAMLEARLARTFRSPAALLFNSGFDANTGFFSCIPQPGDAVVHDAAIHASVHDGLRSSRVPPSMCRSFAHNDVDALSATLRALRDEHAALREGTSSVIVAVESVYSMNGSVAPLRAMLDTIDEVFPAGNAHMVVDEAHGTGVFGPGGRGLVALLGVEDRVLARLHTFGKALAASGAVILSSTLIRDYLFNYARSLTYTTALSNTAVVSASCSFDLLEDGTTERLAAQVLGHSAYFQEHLRASLAAWSIPLHILALPVYLKQHPSIAQPLTPIVPLLTPRSQDLALHLRAHRFNVRSLSFPIVQKGTDRVRVCLHASNTRAEIDALVNACMAWAAGIVLEERAGPEADGARIGGSVSGMRPDGRNLLGSKL</sequence>
<protein>
    <submittedName>
        <fullName evidence="7">PLP-dependent transferase</fullName>
    </submittedName>
</protein>
<dbReference type="OrthoDB" id="2382073at2759"/>
<feature type="domain" description="Aminotransferase class I/classII large" evidence="6">
    <location>
        <begin position="60"/>
        <end position="432"/>
    </location>
</feature>
<dbReference type="PROSITE" id="PS00599">
    <property type="entry name" value="AA_TRANSFER_CLASS_2"/>
    <property type="match status" value="1"/>
</dbReference>
<keyword evidence="4 5" id="KW-0663">Pyridoxal phosphate</keyword>
<comment type="similarity">
    <text evidence="2">Belongs to the class-II pyridoxal-phosphate-dependent aminotransferase family. BioF subfamily.</text>
</comment>
<proteinExistence type="inferred from homology"/>
<evidence type="ECO:0000313" key="7">
    <source>
        <dbReference type="EMBL" id="KAF8466085.1"/>
    </source>
</evidence>
<accession>A0A9P5MPV8</accession>
<name>A0A9P5MPV8_9AGAM</name>
<evidence type="ECO:0000313" key="8">
    <source>
        <dbReference type="Proteomes" id="UP000759537"/>
    </source>
</evidence>
<dbReference type="Gene3D" id="3.40.640.10">
    <property type="entry name" value="Type I PLP-dependent aspartate aminotransferase-like (Major domain)"/>
    <property type="match status" value="1"/>
</dbReference>
<dbReference type="InterPro" id="IPR004839">
    <property type="entry name" value="Aminotransferase_I/II_large"/>
</dbReference>
<keyword evidence="3 7" id="KW-0808">Transferase</keyword>
<keyword evidence="8" id="KW-1185">Reference proteome</keyword>
<dbReference type="InterPro" id="IPR001917">
    <property type="entry name" value="Aminotrans_II_pyridoxalP_BS"/>
</dbReference>
<comment type="cofactor">
    <cofactor evidence="1 5">
        <name>pyridoxal 5'-phosphate</name>
        <dbReference type="ChEBI" id="CHEBI:597326"/>
    </cofactor>
</comment>
<dbReference type="GO" id="GO:0009102">
    <property type="term" value="P:biotin biosynthetic process"/>
    <property type="evidence" value="ECO:0007669"/>
    <property type="project" value="TreeGrafter"/>
</dbReference>
<dbReference type="InterPro" id="IPR015422">
    <property type="entry name" value="PyrdxlP-dep_Trfase_small"/>
</dbReference>